<organism evidence="3 4">
    <name type="scientific">Trifolium pratense</name>
    <name type="common">Red clover</name>
    <dbReference type="NCBI Taxonomy" id="57577"/>
    <lineage>
        <taxon>Eukaryota</taxon>
        <taxon>Viridiplantae</taxon>
        <taxon>Streptophyta</taxon>
        <taxon>Embryophyta</taxon>
        <taxon>Tracheophyta</taxon>
        <taxon>Spermatophyta</taxon>
        <taxon>Magnoliopsida</taxon>
        <taxon>eudicotyledons</taxon>
        <taxon>Gunneridae</taxon>
        <taxon>Pentapetalae</taxon>
        <taxon>rosids</taxon>
        <taxon>fabids</taxon>
        <taxon>Fabales</taxon>
        <taxon>Fabaceae</taxon>
        <taxon>Papilionoideae</taxon>
        <taxon>50 kb inversion clade</taxon>
        <taxon>NPAAA clade</taxon>
        <taxon>Hologalegina</taxon>
        <taxon>IRL clade</taxon>
        <taxon>Trifolieae</taxon>
        <taxon>Trifolium</taxon>
    </lineage>
</organism>
<evidence type="ECO:0000313" key="3">
    <source>
        <dbReference type="EMBL" id="PNX89065.1"/>
    </source>
</evidence>
<accession>A0A2K3ME44</accession>
<dbReference type="PANTHER" id="PTHR31286">
    <property type="entry name" value="GLYCINE-RICH CELL WALL STRUCTURAL PROTEIN 1.8-LIKE"/>
    <property type="match status" value="1"/>
</dbReference>
<dbReference type="STRING" id="57577.A0A2K3ME44"/>
<feature type="region of interest" description="Disordered" evidence="1">
    <location>
        <begin position="55"/>
        <end position="74"/>
    </location>
</feature>
<dbReference type="AlphaFoldDB" id="A0A2K3ME44"/>
<dbReference type="EMBL" id="ASHM01058555">
    <property type="protein sequence ID" value="PNX89065.1"/>
    <property type="molecule type" value="Genomic_DNA"/>
</dbReference>
<dbReference type="Pfam" id="PF14111">
    <property type="entry name" value="DUF4283"/>
    <property type="match status" value="1"/>
</dbReference>
<protein>
    <recommendedName>
        <fullName evidence="2">DUF4283 domain-containing protein</fullName>
    </recommendedName>
</protein>
<comment type="caution">
    <text evidence="3">The sequence shown here is derived from an EMBL/GenBank/DDBJ whole genome shotgun (WGS) entry which is preliminary data.</text>
</comment>
<proteinExistence type="predicted"/>
<dbReference type="InterPro" id="IPR025558">
    <property type="entry name" value="DUF4283"/>
</dbReference>
<reference evidence="3 4" key="1">
    <citation type="journal article" date="2014" name="Am. J. Bot.">
        <title>Genome assembly and annotation for red clover (Trifolium pratense; Fabaceae).</title>
        <authorList>
            <person name="Istvanek J."/>
            <person name="Jaros M."/>
            <person name="Krenek A."/>
            <person name="Repkova J."/>
        </authorList>
    </citation>
    <scope>NUCLEOTIDE SEQUENCE [LARGE SCALE GENOMIC DNA]</scope>
    <source>
        <strain evidence="4">cv. Tatra</strain>
        <tissue evidence="3">Young leaves</tissue>
    </source>
</reference>
<evidence type="ECO:0000313" key="4">
    <source>
        <dbReference type="Proteomes" id="UP000236291"/>
    </source>
</evidence>
<reference evidence="3 4" key="2">
    <citation type="journal article" date="2017" name="Front. Plant Sci.">
        <title>Gene Classification and Mining of Molecular Markers Useful in Red Clover (Trifolium pratense) Breeding.</title>
        <authorList>
            <person name="Istvanek J."/>
            <person name="Dluhosova J."/>
            <person name="Dluhos P."/>
            <person name="Patkova L."/>
            <person name="Nedelnik J."/>
            <person name="Repkova J."/>
        </authorList>
    </citation>
    <scope>NUCLEOTIDE SEQUENCE [LARGE SCALE GENOMIC DNA]</scope>
    <source>
        <strain evidence="4">cv. Tatra</strain>
        <tissue evidence="3">Young leaves</tissue>
    </source>
</reference>
<sequence>PPWISCSTRRQPLAQRTASWPSTYSNQQLRSIRMAWSSMAFHSIECELNYGDKQSSPCVSRDGSMPSKNSSSADGATLATINHQLNGVQNSGKNIGAINGDAVEDAANSKKISFAQALSNAYDVSQLPKPSLKGDDVAIKIPQEEYKASLEDCQNHFHGRLLLSKGDPPLTLQDLRAKLSNIWKPLGKRGIVSLGKRFYEFKFSLIEDIQSVRAVTSWSLKPGFIKLFVWSPNFNPNNFKQTTTQCWVRFLSLPQEYWRPKILFAIANGLGTPVTLDAFTSMSFFDRSFGHFARVLIDIDMTAKIKK</sequence>
<dbReference type="InterPro" id="IPR040256">
    <property type="entry name" value="At4g02000-like"/>
</dbReference>
<gene>
    <name evidence="3" type="ORF">L195_g045182</name>
</gene>
<feature type="non-terminal residue" evidence="3">
    <location>
        <position position="1"/>
    </location>
</feature>
<dbReference type="PANTHER" id="PTHR31286:SF176">
    <property type="entry name" value="DUF4283 DOMAIN PROTEIN"/>
    <property type="match status" value="1"/>
</dbReference>
<feature type="domain" description="DUF4283" evidence="2">
    <location>
        <begin position="171"/>
        <end position="237"/>
    </location>
</feature>
<evidence type="ECO:0000259" key="2">
    <source>
        <dbReference type="Pfam" id="PF14111"/>
    </source>
</evidence>
<evidence type="ECO:0000256" key="1">
    <source>
        <dbReference type="SAM" id="MobiDB-lite"/>
    </source>
</evidence>
<name>A0A2K3ME44_TRIPR</name>
<dbReference type="Proteomes" id="UP000236291">
    <property type="component" value="Unassembled WGS sequence"/>
</dbReference>